<feature type="domain" description="NAD-dependent epimerase/dehydratase" evidence="1">
    <location>
        <begin position="4"/>
        <end position="195"/>
    </location>
</feature>
<dbReference type="Gene3D" id="3.90.25.10">
    <property type="entry name" value="UDP-galactose 4-epimerase, domain 1"/>
    <property type="match status" value="1"/>
</dbReference>
<dbReference type="InterPro" id="IPR001509">
    <property type="entry name" value="Epimerase_deHydtase"/>
</dbReference>
<proteinExistence type="predicted"/>
<organism evidence="2 3">
    <name type="scientific">Prochlorococcus phage P-TIM68</name>
    <dbReference type="NCBI Taxonomy" id="1542477"/>
    <lineage>
        <taxon>Viruses</taxon>
        <taxon>Duplodnaviria</taxon>
        <taxon>Heunggongvirae</taxon>
        <taxon>Uroviricota</taxon>
        <taxon>Caudoviricetes</taxon>
        <taxon>Pantevenvirales</taxon>
        <taxon>Kyanoviridae</taxon>
        <taxon>Haifavirus</taxon>
        <taxon>Haifavirus tim68</taxon>
    </lineage>
</organism>
<dbReference type="InterPro" id="IPR036291">
    <property type="entry name" value="NAD(P)-bd_dom_sf"/>
</dbReference>
<accession>A0A0K0KWM5</accession>
<evidence type="ECO:0000313" key="3">
    <source>
        <dbReference type="Proteomes" id="UP000207741"/>
    </source>
</evidence>
<dbReference type="Pfam" id="PF01370">
    <property type="entry name" value="Epimerase"/>
    <property type="match status" value="1"/>
</dbReference>
<dbReference type="GeneID" id="26640248"/>
<evidence type="ECO:0000313" key="2">
    <source>
        <dbReference type="EMBL" id="AIR93529.1"/>
    </source>
</evidence>
<dbReference type="PANTHER" id="PTHR43245:SF13">
    <property type="entry name" value="UDP-D-APIOSE_UDP-D-XYLOSE SYNTHASE 2"/>
    <property type="match status" value="1"/>
</dbReference>
<protein>
    <submittedName>
        <fullName evidence="2">Putative nucleotide-sugar epimerase</fullName>
    </submittedName>
</protein>
<dbReference type="Proteomes" id="UP000207741">
    <property type="component" value="Segment"/>
</dbReference>
<dbReference type="EMBL" id="KM359505">
    <property type="protein sequence ID" value="AIR93529.1"/>
    <property type="molecule type" value="Genomic_DNA"/>
</dbReference>
<dbReference type="PANTHER" id="PTHR43245">
    <property type="entry name" value="BIFUNCTIONAL POLYMYXIN RESISTANCE PROTEIN ARNA"/>
    <property type="match status" value="1"/>
</dbReference>
<reference evidence="3" key="1">
    <citation type="submission" date="2014-08" db="EMBL/GenBank/DDBJ databases">
        <authorList>
            <person name="Edwards T."/>
        </authorList>
    </citation>
    <scope>NUCLEOTIDE SEQUENCE [LARGE SCALE GENOMIC DNA]</scope>
</reference>
<evidence type="ECO:0000259" key="1">
    <source>
        <dbReference type="Pfam" id="PF01370"/>
    </source>
</evidence>
<dbReference type="Gene3D" id="3.40.50.720">
    <property type="entry name" value="NAD(P)-binding Rossmann-like Domain"/>
    <property type="match status" value="1"/>
</dbReference>
<dbReference type="KEGG" id="vg:26640248"/>
<name>A0A0K0KWM5_9CAUD</name>
<keyword evidence="3" id="KW-1185">Reference proteome</keyword>
<dbReference type="RefSeq" id="YP_009213704.1">
    <property type="nucleotide sequence ID" value="NC_028955.1"/>
</dbReference>
<dbReference type="SUPFAM" id="SSF51735">
    <property type="entry name" value="NAD(P)-binding Rossmann-fold domains"/>
    <property type="match status" value="1"/>
</dbReference>
<dbReference type="OrthoDB" id="12340at10239"/>
<sequence>MRKVILTGSDGFIGRSFKKTLSKTWDVVEVEKHNCWSFLLTFKDWSQVDFICHQGANSSTVDKDLFDIWKTNTEFSLNLFQLAIEHQIPVKYASSASVYGLTNDTMNPLNYYAISKLTVDYWVKDNIKEFKHIQGFRYFNVYGDGEEEKIIRDQSSPISKFIYQAKKDGVIRVFENSKTYFRDFICVDDLLNIILDNTRESGIYDLGTSNPRSFLEVANIVAKYYNAHVEYVPFPKHLEGKYQTYTMAKPEWGNYKFKTIEDYVKDSLD</sequence>
<dbReference type="InterPro" id="IPR050177">
    <property type="entry name" value="Lipid_A_modif_metabolic_enz"/>
</dbReference>